<dbReference type="AlphaFoldDB" id="A0A7X6DFN6"/>
<dbReference type="InterPro" id="IPR042099">
    <property type="entry name" value="ANL_N_sf"/>
</dbReference>
<evidence type="ECO:0000313" key="6">
    <source>
        <dbReference type="EMBL" id="NKE66304.1"/>
    </source>
</evidence>
<dbReference type="Gene3D" id="3.40.50.12780">
    <property type="entry name" value="N-terminal domain of ligase-like"/>
    <property type="match status" value="1"/>
</dbReference>
<name>A0A7X6DFN6_9BURK</name>
<feature type="domain" description="AMP-dependent synthetase/ligase" evidence="5">
    <location>
        <begin position="18"/>
        <end position="432"/>
    </location>
</feature>
<dbReference type="RefSeq" id="WP_168107418.1">
    <property type="nucleotide sequence ID" value="NZ_VTOX01000003.1"/>
</dbReference>
<gene>
    <name evidence="6" type="ORF">RAMLITH_10775</name>
</gene>
<evidence type="ECO:0000256" key="2">
    <source>
        <dbReference type="ARBA" id="ARBA00022832"/>
    </source>
</evidence>
<sequence>MNSPADVTRLTLPQQLRYWARVRRGEVALRQKDYGIWESVTWAQYEQQARDFGLGLAKLGLPQGGHCAIICENRKEWVYTQLGCGLVGAVTVGVYPTSPAPEIEYLLDAADAVMVVCEDQEQVDKVLEVRERLPRLTHVIVVDPRGLRHYEVENLLSFEHVQALGAAFEQEQPDLVERRLAAQTMDDIGLMIFTSGSTGRPKAAMLSYGNSAAMAAGADAIYRCTPADTTLSYLPLCHVAEQIYTVDLPLRSGAVVAFAESLRTVQGDLREIAPTLFLAVPRIWEKLHSSIEIKIREAGGLRRRLYEQAIATVGPWTDLPRERWSVRQRLVHAFWYLLILRALNNFIGLRRCRIAVSGAAPIATEMLHFFRALGVPIREGYGMTETAGLVTLQRGPDSPVGTVGAPVPGVEVRIAEDGELLVRGASVFKGYYRNEAATREAIDGDGWLHTGDVAAAVGDEIRIVDRKKDIMITAGGKNITPSEIENALKFSPYIREAIVIADRRPFVSALLQIDFETVSTWAEEHQLAYTNFRSLAEHPRVRELLQAEVDRVNARMPQVQHVRQFSLLAKELDHDDGEVTATMKVKRKSIYEKYADTIEALYGKTARQTA</sequence>
<evidence type="ECO:0000259" key="5">
    <source>
        <dbReference type="Pfam" id="PF00501"/>
    </source>
</evidence>
<dbReference type="SUPFAM" id="SSF56801">
    <property type="entry name" value="Acetyl-CoA synthetase-like"/>
    <property type="match status" value="1"/>
</dbReference>
<dbReference type="PROSITE" id="PS00455">
    <property type="entry name" value="AMP_BINDING"/>
    <property type="match status" value="1"/>
</dbReference>
<dbReference type="Proteomes" id="UP000521868">
    <property type="component" value="Unassembled WGS sequence"/>
</dbReference>
<keyword evidence="3" id="KW-0443">Lipid metabolism</keyword>
<reference evidence="6 7" key="1">
    <citation type="journal article" date="2020" name="Nature">
        <title>Bacterial chemolithoautotrophy via manganese oxidation.</title>
        <authorList>
            <person name="Yu H."/>
            <person name="Leadbetter J.R."/>
        </authorList>
    </citation>
    <scope>NUCLEOTIDE SEQUENCE [LARGE SCALE GENOMIC DNA]</scope>
    <source>
        <strain evidence="6 7">RBP-1</strain>
    </source>
</reference>
<evidence type="ECO:0000256" key="4">
    <source>
        <dbReference type="ARBA" id="ARBA00024484"/>
    </source>
</evidence>
<dbReference type="EMBL" id="VTOX01000003">
    <property type="protein sequence ID" value="NKE66304.1"/>
    <property type="molecule type" value="Genomic_DNA"/>
</dbReference>
<comment type="caution">
    <text evidence="6">The sequence shown here is derived from an EMBL/GenBank/DDBJ whole genome shotgun (WGS) entry which is preliminary data.</text>
</comment>
<dbReference type="PANTHER" id="PTHR43272">
    <property type="entry name" value="LONG-CHAIN-FATTY-ACID--COA LIGASE"/>
    <property type="match status" value="1"/>
</dbReference>
<dbReference type="PANTHER" id="PTHR43272:SF32">
    <property type="entry name" value="AMP-DEPENDENT SYNTHETASE_LIGASE DOMAIN-CONTAINING PROTEIN"/>
    <property type="match status" value="1"/>
</dbReference>
<dbReference type="InterPro" id="IPR000873">
    <property type="entry name" value="AMP-dep_synth/lig_dom"/>
</dbReference>
<dbReference type="GO" id="GO:0016020">
    <property type="term" value="C:membrane"/>
    <property type="evidence" value="ECO:0007669"/>
    <property type="project" value="TreeGrafter"/>
</dbReference>
<dbReference type="Pfam" id="PF23562">
    <property type="entry name" value="AMP-binding_C_3"/>
    <property type="match status" value="1"/>
</dbReference>
<keyword evidence="2" id="KW-0276">Fatty acid metabolism</keyword>
<dbReference type="Gene3D" id="3.30.300.30">
    <property type="match status" value="1"/>
</dbReference>
<evidence type="ECO:0000256" key="3">
    <source>
        <dbReference type="ARBA" id="ARBA00023098"/>
    </source>
</evidence>
<organism evidence="6 7">
    <name type="scientific">Ramlibacter lithotrophicus</name>
    <dbReference type="NCBI Taxonomy" id="2606681"/>
    <lineage>
        <taxon>Bacteria</taxon>
        <taxon>Pseudomonadati</taxon>
        <taxon>Pseudomonadota</taxon>
        <taxon>Betaproteobacteria</taxon>
        <taxon>Burkholderiales</taxon>
        <taxon>Comamonadaceae</taxon>
        <taxon>Ramlibacter</taxon>
    </lineage>
</organism>
<evidence type="ECO:0000313" key="7">
    <source>
        <dbReference type="Proteomes" id="UP000521868"/>
    </source>
</evidence>
<keyword evidence="1 6" id="KW-0436">Ligase</keyword>
<evidence type="ECO:0000256" key="1">
    <source>
        <dbReference type="ARBA" id="ARBA00022598"/>
    </source>
</evidence>
<dbReference type="GO" id="GO:0004467">
    <property type="term" value="F:long-chain fatty acid-CoA ligase activity"/>
    <property type="evidence" value="ECO:0007669"/>
    <property type="project" value="UniProtKB-EC"/>
</dbReference>
<keyword evidence="7" id="KW-1185">Reference proteome</keyword>
<comment type="catalytic activity">
    <reaction evidence="4">
        <text>a long-chain fatty acid + ATP + CoA = a long-chain fatty acyl-CoA + AMP + diphosphate</text>
        <dbReference type="Rhea" id="RHEA:15421"/>
        <dbReference type="ChEBI" id="CHEBI:30616"/>
        <dbReference type="ChEBI" id="CHEBI:33019"/>
        <dbReference type="ChEBI" id="CHEBI:57287"/>
        <dbReference type="ChEBI" id="CHEBI:57560"/>
        <dbReference type="ChEBI" id="CHEBI:83139"/>
        <dbReference type="ChEBI" id="CHEBI:456215"/>
        <dbReference type="EC" id="6.2.1.3"/>
    </reaction>
    <physiologicalReaction direction="left-to-right" evidence="4">
        <dbReference type="Rhea" id="RHEA:15422"/>
    </physiologicalReaction>
</comment>
<dbReference type="InterPro" id="IPR020845">
    <property type="entry name" value="AMP-binding_CS"/>
</dbReference>
<dbReference type="Pfam" id="PF00501">
    <property type="entry name" value="AMP-binding"/>
    <property type="match status" value="1"/>
</dbReference>
<protein>
    <submittedName>
        <fullName evidence="6">Long-chain fatty acid--CoA ligase</fullName>
    </submittedName>
</protein>
<accession>A0A7X6DFN6</accession>
<proteinExistence type="predicted"/>
<dbReference type="InterPro" id="IPR045851">
    <property type="entry name" value="AMP-bd_C_sf"/>
</dbReference>